<evidence type="ECO:0000313" key="9">
    <source>
        <dbReference type="EMBL" id="GGY20142.1"/>
    </source>
</evidence>
<feature type="transmembrane region" description="Helical" evidence="8">
    <location>
        <begin position="104"/>
        <end position="122"/>
    </location>
</feature>
<feature type="transmembrane region" description="Helical" evidence="8">
    <location>
        <begin position="75"/>
        <end position="98"/>
    </location>
</feature>
<feature type="transmembrane region" description="Helical" evidence="8">
    <location>
        <begin position="263"/>
        <end position="285"/>
    </location>
</feature>
<dbReference type="AlphaFoldDB" id="A0A918P495"/>
<gene>
    <name evidence="9" type="ORF">GCM10011289_24570</name>
</gene>
<comment type="caution">
    <text evidence="9">The sequence shown here is derived from an EMBL/GenBank/DDBJ whole genome shotgun (WGS) entry which is preliminary data.</text>
</comment>
<evidence type="ECO:0000256" key="3">
    <source>
        <dbReference type="ARBA" id="ARBA00022448"/>
    </source>
</evidence>
<keyword evidence="5 8" id="KW-0812">Transmembrane</keyword>
<dbReference type="EMBL" id="BMYX01000014">
    <property type="protein sequence ID" value="GGY20142.1"/>
    <property type="molecule type" value="Genomic_DNA"/>
</dbReference>
<dbReference type="InterPro" id="IPR000522">
    <property type="entry name" value="ABC_transptr_permease_BtuC"/>
</dbReference>
<evidence type="ECO:0000256" key="4">
    <source>
        <dbReference type="ARBA" id="ARBA00022475"/>
    </source>
</evidence>
<dbReference type="GO" id="GO:0022857">
    <property type="term" value="F:transmembrane transporter activity"/>
    <property type="evidence" value="ECO:0007669"/>
    <property type="project" value="InterPro"/>
</dbReference>
<dbReference type="Pfam" id="PF01032">
    <property type="entry name" value="FecCD"/>
    <property type="match status" value="2"/>
</dbReference>
<feature type="transmembrane region" description="Helical" evidence="8">
    <location>
        <begin position="374"/>
        <end position="394"/>
    </location>
</feature>
<feature type="transmembrane region" description="Helical" evidence="8">
    <location>
        <begin position="589"/>
        <end position="610"/>
    </location>
</feature>
<dbReference type="Proteomes" id="UP000645257">
    <property type="component" value="Unassembled WGS sequence"/>
</dbReference>
<dbReference type="GO" id="GO:0005886">
    <property type="term" value="C:plasma membrane"/>
    <property type="evidence" value="ECO:0007669"/>
    <property type="project" value="UniProtKB-SubCell"/>
</dbReference>
<feature type="transmembrane region" description="Helical" evidence="8">
    <location>
        <begin position="291"/>
        <end position="310"/>
    </location>
</feature>
<proteinExistence type="inferred from homology"/>
<comment type="similarity">
    <text evidence="2">Belongs to the binding-protein-dependent transport system permease family. FecCD subfamily.</text>
</comment>
<feature type="transmembrane region" description="Helical" evidence="8">
    <location>
        <begin position="129"/>
        <end position="152"/>
    </location>
</feature>
<sequence>MGLILLFGHLQLDTRLPLSSQWTLLDGRSALSFDDWQYLDTSLPRAAMAVLVGAALGLSGSLLQQLTQNRLLSPMTIGASSGAWLGLVLSTLYWPALAARHGEWAALGGALLAVLLVLLIAGARGINGLPVVLSGMAINLLLGAVASALVMFHDQYTRHLFIWGAGDLAQSDWRWPQWLWPRLLPAALLVAWLAPRPLMLLRLGGSGAQARGLALWPMMLLLFLAALWLSSTAITAVGLIGFIGLVTPNLARLLGARGARDELLYSALLGAVLLLSTDGIALAFSHWSADVVPSGAAAALVGAPALLWLARRPLSAEDQFGMARTTPQGKRRAWFWPLLLVCCVLLAGLSLTLARGTHGWQWAWPSALVWELRWPRTLAALASGAGLALAGVLLQRLLRNPLASPDILGLSSGATMALLLYAFIRGGPINEAGPQVAFGGCMLVLLALLWLGRRHRYSPAMLALVGISLSALLDAALQFALAKGEVDSFAILGWLAGSTYRVLADQALMLAFGVLLLGGLALLLQRALTLIAIGDGMALARGLPLGRVRLLLLLLAALLCSLVTSVMGPVTFLSLLAPHMATLLGARRVVPQLLLAPLLGGLLMLLADWLGRNLIYPLQMPVGIVASVVCGTYFMLLLLRARARQGGRP</sequence>
<dbReference type="Gene3D" id="1.10.3470.10">
    <property type="entry name" value="ABC transporter involved in vitamin B12 uptake, BtuC"/>
    <property type="match status" value="2"/>
</dbReference>
<keyword evidence="4" id="KW-1003">Cell membrane</keyword>
<name>A0A918P495_9NEIS</name>
<dbReference type="PANTHER" id="PTHR30472">
    <property type="entry name" value="FERRIC ENTEROBACTIN TRANSPORT SYSTEM PERMEASE PROTEIN"/>
    <property type="match status" value="1"/>
</dbReference>
<feature type="transmembrane region" description="Helical" evidence="8">
    <location>
        <begin position="436"/>
        <end position="453"/>
    </location>
</feature>
<organism evidence="9 10">
    <name type="scientific">Paludibacterium paludis</name>
    <dbReference type="NCBI Taxonomy" id="1225769"/>
    <lineage>
        <taxon>Bacteria</taxon>
        <taxon>Pseudomonadati</taxon>
        <taxon>Pseudomonadota</taxon>
        <taxon>Betaproteobacteria</taxon>
        <taxon>Neisseriales</taxon>
        <taxon>Chromobacteriaceae</taxon>
        <taxon>Paludibacterium</taxon>
    </lineage>
</organism>
<comment type="subcellular location">
    <subcellularLocation>
        <location evidence="1">Cell membrane</location>
        <topology evidence="1">Multi-pass membrane protein</topology>
    </subcellularLocation>
</comment>
<evidence type="ECO:0000313" key="10">
    <source>
        <dbReference type="Proteomes" id="UP000645257"/>
    </source>
</evidence>
<feature type="transmembrane region" description="Helical" evidence="8">
    <location>
        <begin position="553"/>
        <end position="577"/>
    </location>
</feature>
<keyword evidence="6 8" id="KW-1133">Transmembrane helix</keyword>
<dbReference type="CDD" id="cd06550">
    <property type="entry name" value="TM_ABC_iron-siderophores_like"/>
    <property type="match status" value="2"/>
</dbReference>
<feature type="transmembrane region" description="Helical" evidence="8">
    <location>
        <begin position="334"/>
        <end position="354"/>
    </location>
</feature>
<dbReference type="PANTHER" id="PTHR30472:SF37">
    <property type="entry name" value="FE(3+) DICITRATE TRANSPORT SYSTEM PERMEASE PROTEIN FECD-RELATED"/>
    <property type="match status" value="1"/>
</dbReference>
<feature type="transmembrane region" description="Helical" evidence="8">
    <location>
        <begin position="460"/>
        <end position="480"/>
    </location>
</feature>
<feature type="transmembrane region" description="Helical" evidence="8">
    <location>
        <begin position="213"/>
        <end position="229"/>
    </location>
</feature>
<reference evidence="9" key="1">
    <citation type="journal article" date="2014" name="Int. J. Syst. Evol. Microbiol.">
        <title>Complete genome sequence of Corynebacterium casei LMG S-19264T (=DSM 44701T), isolated from a smear-ripened cheese.</title>
        <authorList>
            <consortium name="US DOE Joint Genome Institute (JGI-PGF)"/>
            <person name="Walter F."/>
            <person name="Albersmeier A."/>
            <person name="Kalinowski J."/>
            <person name="Ruckert C."/>
        </authorList>
    </citation>
    <scope>NUCLEOTIDE SEQUENCE</scope>
    <source>
        <strain evidence="9">KCTC 32182</strain>
    </source>
</reference>
<evidence type="ECO:0000256" key="5">
    <source>
        <dbReference type="ARBA" id="ARBA00022692"/>
    </source>
</evidence>
<dbReference type="GO" id="GO:0033214">
    <property type="term" value="P:siderophore-iron import into cell"/>
    <property type="evidence" value="ECO:0007669"/>
    <property type="project" value="TreeGrafter"/>
</dbReference>
<feature type="transmembrane region" description="Helical" evidence="8">
    <location>
        <begin position="510"/>
        <end position="533"/>
    </location>
</feature>
<reference evidence="9" key="2">
    <citation type="submission" date="2020-09" db="EMBL/GenBank/DDBJ databases">
        <authorList>
            <person name="Sun Q."/>
            <person name="Kim S."/>
        </authorList>
    </citation>
    <scope>NUCLEOTIDE SEQUENCE</scope>
    <source>
        <strain evidence="9">KCTC 32182</strain>
    </source>
</reference>
<keyword evidence="10" id="KW-1185">Reference proteome</keyword>
<feature type="transmembrane region" description="Helical" evidence="8">
    <location>
        <begin position="183"/>
        <end position="201"/>
    </location>
</feature>
<evidence type="ECO:0000256" key="7">
    <source>
        <dbReference type="ARBA" id="ARBA00023136"/>
    </source>
</evidence>
<feature type="transmembrane region" description="Helical" evidence="8">
    <location>
        <begin position="616"/>
        <end position="639"/>
    </location>
</feature>
<keyword evidence="3" id="KW-0813">Transport</keyword>
<feature type="transmembrane region" description="Helical" evidence="8">
    <location>
        <begin position="235"/>
        <end position="251"/>
    </location>
</feature>
<protein>
    <submittedName>
        <fullName evidence="9">Fe3+-hydroxamate ABC transporter permease FhuB</fullName>
    </submittedName>
</protein>
<evidence type="ECO:0000256" key="1">
    <source>
        <dbReference type="ARBA" id="ARBA00004651"/>
    </source>
</evidence>
<dbReference type="NCBIfam" id="NF007866">
    <property type="entry name" value="PRK10577.1-2"/>
    <property type="match status" value="1"/>
</dbReference>
<evidence type="ECO:0000256" key="6">
    <source>
        <dbReference type="ARBA" id="ARBA00022989"/>
    </source>
</evidence>
<feature type="transmembrane region" description="Helical" evidence="8">
    <location>
        <begin position="43"/>
        <end position="63"/>
    </location>
</feature>
<dbReference type="SUPFAM" id="SSF81345">
    <property type="entry name" value="ABC transporter involved in vitamin B12 uptake, BtuC"/>
    <property type="match status" value="2"/>
</dbReference>
<accession>A0A918P495</accession>
<keyword evidence="7 8" id="KW-0472">Membrane</keyword>
<evidence type="ECO:0000256" key="2">
    <source>
        <dbReference type="ARBA" id="ARBA00007935"/>
    </source>
</evidence>
<feature type="transmembrane region" description="Helical" evidence="8">
    <location>
        <begin position="406"/>
        <end position="424"/>
    </location>
</feature>
<dbReference type="InterPro" id="IPR037294">
    <property type="entry name" value="ABC_BtuC-like"/>
</dbReference>
<evidence type="ECO:0000256" key="8">
    <source>
        <dbReference type="SAM" id="Phobius"/>
    </source>
</evidence>